<dbReference type="Proteomes" id="UP000215289">
    <property type="component" value="Unassembled WGS sequence"/>
</dbReference>
<dbReference type="EMBL" id="NIDN02000061">
    <property type="protein sequence ID" value="RLL98081.1"/>
    <property type="molecule type" value="Genomic_DNA"/>
</dbReference>
<proteinExistence type="predicted"/>
<evidence type="ECO:0000313" key="2">
    <source>
        <dbReference type="Proteomes" id="UP000215289"/>
    </source>
</evidence>
<name>A0A421D7G6_9EURO</name>
<organism evidence="1 2">
    <name type="scientific">Aspergillus turcosus</name>
    <dbReference type="NCBI Taxonomy" id="1245748"/>
    <lineage>
        <taxon>Eukaryota</taxon>
        <taxon>Fungi</taxon>
        <taxon>Dikarya</taxon>
        <taxon>Ascomycota</taxon>
        <taxon>Pezizomycotina</taxon>
        <taxon>Eurotiomycetes</taxon>
        <taxon>Eurotiomycetidae</taxon>
        <taxon>Eurotiales</taxon>
        <taxon>Aspergillaceae</taxon>
        <taxon>Aspergillus</taxon>
        <taxon>Aspergillus subgen. Fumigati</taxon>
    </lineage>
</organism>
<accession>A0A421D7G6</accession>
<evidence type="ECO:0000313" key="1">
    <source>
        <dbReference type="EMBL" id="RLL98081.1"/>
    </source>
</evidence>
<protein>
    <submittedName>
        <fullName evidence="1">Uncharacterized protein</fullName>
    </submittedName>
</protein>
<sequence length="285" mass="32987">MVDKTCLYVHNRTVIQLDARWQPLFSRPNPRWKLLTELPECEHKSSRDLQLPPLERGTIHCALHPGMVINDSLSSALRRLKMRYIDGINFVSTHSQFCLSLVFIYCYLPNLYPSIKDSGNSESDALQQTSWTALDAILTLLQKHFRLCRNINLVLRRDHRTPPFEAPESLRVAVMAKLEQILQRTDEFYRAIAPKGVKFAVYPSIAAFELYLAQEKENGGVFKEGNWDLRDGESRVWRSVQLSCSEEEKRASYAAPSVEEKDRGPGYWVKTHVIDWLEQKEMTFV</sequence>
<dbReference type="OrthoDB" id="4431628at2759"/>
<keyword evidence="2" id="KW-1185">Reference proteome</keyword>
<comment type="caution">
    <text evidence="1">The sequence shown here is derived from an EMBL/GenBank/DDBJ whole genome shotgun (WGS) entry which is preliminary data.</text>
</comment>
<reference evidence="1 2" key="1">
    <citation type="submission" date="2018-08" db="EMBL/GenBank/DDBJ databases">
        <title>Draft genome sequences of two Aspergillus turcosus clinical strains isolated from bronchoalveolar lavage fluid: one azole-susceptible and the other azole-resistant.</title>
        <authorList>
            <person name="Parent-Michaud M."/>
            <person name="Dufresne P.J."/>
            <person name="Fournier E."/>
            <person name="Martineau C."/>
            <person name="Moreira S."/>
            <person name="Perkins V."/>
            <person name="De Repentigny L."/>
            <person name="Dufresne S.F."/>
        </authorList>
    </citation>
    <scope>NUCLEOTIDE SEQUENCE [LARGE SCALE GENOMIC DNA]</scope>
    <source>
        <strain evidence="1">HMR AF 1038</strain>
    </source>
</reference>
<dbReference type="AlphaFoldDB" id="A0A421D7G6"/>
<gene>
    <name evidence="1" type="ORF">CFD26_106122</name>
</gene>